<sequence>MNHVLGLRKQPPLYLTFLAADLQEYDVCLLNAYSGNNSWNAGLCFHRKTYCLHLTHYCFYIYNTQG</sequence>
<dbReference type="Proteomes" id="UP000770717">
    <property type="component" value="Unassembled WGS sequence"/>
</dbReference>
<evidence type="ECO:0000313" key="2">
    <source>
        <dbReference type="Proteomes" id="UP000770717"/>
    </source>
</evidence>
<organism evidence="1 2">
    <name type="scientific">Eleutherodactylus coqui</name>
    <name type="common">Puerto Rican coqui</name>
    <dbReference type="NCBI Taxonomy" id="57060"/>
    <lineage>
        <taxon>Eukaryota</taxon>
        <taxon>Metazoa</taxon>
        <taxon>Chordata</taxon>
        <taxon>Craniata</taxon>
        <taxon>Vertebrata</taxon>
        <taxon>Euteleostomi</taxon>
        <taxon>Amphibia</taxon>
        <taxon>Batrachia</taxon>
        <taxon>Anura</taxon>
        <taxon>Neobatrachia</taxon>
        <taxon>Hyloidea</taxon>
        <taxon>Eleutherodactylidae</taxon>
        <taxon>Eleutherodactylinae</taxon>
        <taxon>Eleutherodactylus</taxon>
        <taxon>Eleutherodactylus</taxon>
    </lineage>
</organism>
<gene>
    <name evidence="1" type="ORF">GDO78_000019</name>
</gene>
<protein>
    <submittedName>
        <fullName evidence="1">Uncharacterized protein</fullName>
    </submittedName>
</protein>
<accession>A0A8J6KH10</accession>
<name>A0A8J6KH10_ELECQ</name>
<keyword evidence="2" id="KW-1185">Reference proteome</keyword>
<proteinExistence type="predicted"/>
<evidence type="ECO:0000313" key="1">
    <source>
        <dbReference type="EMBL" id="KAG9491300.1"/>
    </source>
</evidence>
<comment type="caution">
    <text evidence="1">The sequence shown here is derived from an EMBL/GenBank/DDBJ whole genome shotgun (WGS) entry which is preliminary data.</text>
</comment>
<dbReference type="EMBL" id="WNTK01000001">
    <property type="protein sequence ID" value="KAG9491300.1"/>
    <property type="molecule type" value="Genomic_DNA"/>
</dbReference>
<reference evidence="1" key="1">
    <citation type="thesis" date="2020" institute="ProQuest LLC" country="789 East Eisenhower Parkway, Ann Arbor, MI, USA">
        <title>Comparative Genomics and Chromosome Evolution.</title>
        <authorList>
            <person name="Mudd A.B."/>
        </authorList>
    </citation>
    <scope>NUCLEOTIDE SEQUENCE</scope>
    <source>
        <strain evidence="1">HN-11 Male</strain>
        <tissue evidence="1">Kidney and liver</tissue>
    </source>
</reference>
<dbReference type="AlphaFoldDB" id="A0A8J6KH10"/>